<gene>
    <name evidence="2" type="ORF">TSPI_03250</name>
</gene>
<dbReference type="EMBL" id="JBEUSY010000170">
    <property type="protein sequence ID" value="KAL1243303.1"/>
    <property type="molecule type" value="Genomic_DNA"/>
</dbReference>
<accession>A0ABR3KVD9</accession>
<reference evidence="2 3" key="1">
    <citation type="submission" date="2024-07" db="EMBL/GenBank/DDBJ databases">
        <title>Enhanced genomic and transcriptomic resources for Trichinella pseudospiralis and T. spiralis underpin the discovery of pronounced molecular differences between stages and species.</title>
        <authorList>
            <person name="Pasi K.K."/>
            <person name="La Rosa G."/>
            <person name="Gomez-Morales M.A."/>
            <person name="Tosini F."/>
            <person name="Sumanam S."/>
            <person name="Young N.D."/>
            <person name="Chang B.C."/>
            <person name="Robin G.B."/>
        </authorList>
    </citation>
    <scope>NUCLEOTIDE SEQUENCE [LARGE SCALE GENOMIC DNA]</scope>
    <source>
        <strain evidence="2">ISS534</strain>
    </source>
</reference>
<sequence>MLRNCCIDASQRRLGGVGGGNMCAETEHRPPGSAGAGRGTVIPGTGAGRRRGGARIRGTAVIALGQRQFGHTADVVVKAATPQVRFAAFFQILAHPRRAVDLANRLRHRRWHRMDNCPRFAGQILSSR</sequence>
<protein>
    <submittedName>
        <fullName evidence="2">Highly reducing polyketide synthase alnA</fullName>
    </submittedName>
</protein>
<dbReference type="Proteomes" id="UP001558632">
    <property type="component" value="Unassembled WGS sequence"/>
</dbReference>
<evidence type="ECO:0000256" key="1">
    <source>
        <dbReference type="SAM" id="MobiDB-lite"/>
    </source>
</evidence>
<evidence type="ECO:0000313" key="2">
    <source>
        <dbReference type="EMBL" id="KAL1243303.1"/>
    </source>
</evidence>
<name>A0ABR3KVD9_TRISP</name>
<keyword evidence="3" id="KW-1185">Reference proteome</keyword>
<proteinExistence type="predicted"/>
<feature type="region of interest" description="Disordered" evidence="1">
    <location>
        <begin position="27"/>
        <end position="52"/>
    </location>
</feature>
<organism evidence="2 3">
    <name type="scientific">Trichinella spiralis</name>
    <name type="common">Trichina worm</name>
    <dbReference type="NCBI Taxonomy" id="6334"/>
    <lineage>
        <taxon>Eukaryota</taxon>
        <taxon>Metazoa</taxon>
        <taxon>Ecdysozoa</taxon>
        <taxon>Nematoda</taxon>
        <taxon>Enoplea</taxon>
        <taxon>Dorylaimia</taxon>
        <taxon>Trichinellida</taxon>
        <taxon>Trichinellidae</taxon>
        <taxon>Trichinella</taxon>
    </lineage>
</organism>
<comment type="caution">
    <text evidence="2">The sequence shown here is derived from an EMBL/GenBank/DDBJ whole genome shotgun (WGS) entry which is preliminary data.</text>
</comment>
<evidence type="ECO:0000313" key="3">
    <source>
        <dbReference type="Proteomes" id="UP001558632"/>
    </source>
</evidence>